<feature type="transmembrane region" description="Helical" evidence="7">
    <location>
        <begin position="358"/>
        <end position="376"/>
    </location>
</feature>
<comment type="similarity">
    <text evidence="6">Belongs to the ABC-4 integral membrane protein family.</text>
</comment>
<evidence type="ECO:0000313" key="10">
    <source>
        <dbReference type="Proteomes" id="UP000092574"/>
    </source>
</evidence>
<gene>
    <name evidence="9" type="ORF">A4V09_07060</name>
</gene>
<feature type="transmembrane region" description="Helical" evidence="7">
    <location>
        <begin position="703"/>
        <end position="723"/>
    </location>
</feature>
<sequence length="834" mass="94611">MLKVDNKKVINDLAKTTYKANRKRNILTIVAIFLTTFLLCTVISIGLCYWDTVSLRQQRMQGVDYDIELTEPRDEQVSIMREMDNVEYAGLSVKCAIISKFQDRELDKVQLFWLDDICWEKQTIPALDHYTGTYPTKENELMLSKSALNSMGIKNPKIGMKLPLLYQNLSDKQTNEDTTKTFVLSGWFLDYTGKDKGYVSEDFYKTTGALPTDLTQGTLKISLKNPLYTENDIIEMQNQIKLSANQIIVADYDTISNFIKTIVGLLVLLGLVFLSGYLFIYNTLYISVNRDIRYFGQLKTIGTTSVQIRKMIYKQMLWNAVIGIPLGLFGSAIVGKIVIPQLLHALNPAITASDVETVSLWVFVLATIFSFATTMISSQKPVKIAMNCSSIEAMKYIGTASVKVKSKKRTGGDIRSMVKMNLFRDKKQFVIIMCSFSLAVSLFLIINVVIHANNAKNILNHTYDYDLRLLNQTLLSDNEKQVITSDLIEQIKSIDGVKDVRVLKSATAVVPYQENVYGEYYKELYSSRYTPGDYEKDMELYKKQPDYVYFTCRIVGIDDLEFEKINKTLKNPLNKEKFKNGEVAFVSKSFTQGDNGIVGKNVEFSIPTALNPNEKEVVKTGAVIDNYPAYYSAGYTPDLIISADFFENIVEQPLIEMLKIDYDESFSKSTESSIKGLMESNELISTDSKLDRYSEMKNSENQITVLGGSIGIIIMLLAISNYLNMMSESIQNRSKEFAILESVGMTRKQIKKMIVFESLCYAILSIIISLIIGIPMSYMVYTNFNIYSLPFEFPVLKNLLLFLIIIITCVATSLFVFSKSKGETIIELLRRNEI</sequence>
<dbReference type="Proteomes" id="UP000092574">
    <property type="component" value="Chromosome"/>
</dbReference>
<dbReference type="OrthoDB" id="1694171at2"/>
<keyword evidence="4 7" id="KW-1133">Transmembrane helix</keyword>
<dbReference type="PANTHER" id="PTHR30572:SF4">
    <property type="entry name" value="ABC TRANSPORTER PERMEASE YTRF"/>
    <property type="match status" value="1"/>
</dbReference>
<reference evidence="9" key="1">
    <citation type="submission" date="2017-04" db="EMBL/GenBank/DDBJ databases">
        <title>Complete Genome Sequences of Twelve Strains of a Stable Defined Moderately Diverse Mouse Microbiota 2 (sDMDMm2).</title>
        <authorList>
            <person name="Uchimura Y."/>
            <person name="Wyss M."/>
            <person name="Brugiroux S."/>
            <person name="Limenitakis J.P."/>
            <person name="Stecher B."/>
            <person name="McCoy K.D."/>
            <person name="Macpherson A.J."/>
        </authorList>
    </citation>
    <scope>NUCLEOTIDE SEQUENCE</scope>
    <source>
        <strain evidence="9">YL58</strain>
    </source>
</reference>
<evidence type="ECO:0000313" key="9">
    <source>
        <dbReference type="EMBL" id="ANU75547.1"/>
    </source>
</evidence>
<dbReference type="STRING" id="1796616.A4V09_07060"/>
<dbReference type="InterPro" id="IPR003838">
    <property type="entry name" value="ABC3_permease_C"/>
</dbReference>
<feature type="domain" description="ABC3 transporter permease C-terminal" evidence="8">
    <location>
        <begin position="709"/>
        <end position="820"/>
    </location>
</feature>
<proteinExistence type="inferred from homology"/>
<evidence type="ECO:0000256" key="5">
    <source>
        <dbReference type="ARBA" id="ARBA00023136"/>
    </source>
</evidence>
<keyword evidence="5 7" id="KW-0472">Membrane</keyword>
<keyword evidence="2" id="KW-1003">Cell membrane</keyword>
<dbReference type="PANTHER" id="PTHR30572">
    <property type="entry name" value="MEMBRANE COMPONENT OF TRANSPORTER-RELATED"/>
    <property type="match status" value="1"/>
</dbReference>
<feature type="transmembrane region" description="Helical" evidence="7">
    <location>
        <begin position="754"/>
        <end position="779"/>
    </location>
</feature>
<evidence type="ECO:0000256" key="7">
    <source>
        <dbReference type="SAM" id="Phobius"/>
    </source>
</evidence>
<dbReference type="InterPro" id="IPR050250">
    <property type="entry name" value="Macrolide_Exporter_MacB"/>
</dbReference>
<keyword evidence="10" id="KW-1185">Reference proteome</keyword>
<evidence type="ECO:0000256" key="4">
    <source>
        <dbReference type="ARBA" id="ARBA00022989"/>
    </source>
</evidence>
<organism evidence="9 10">
    <name type="scientific">Blautia pseudococcoides</name>
    <dbReference type="NCBI Taxonomy" id="1796616"/>
    <lineage>
        <taxon>Bacteria</taxon>
        <taxon>Bacillati</taxon>
        <taxon>Bacillota</taxon>
        <taxon>Clostridia</taxon>
        <taxon>Lachnospirales</taxon>
        <taxon>Lachnospiraceae</taxon>
        <taxon>Blautia</taxon>
    </lineage>
</organism>
<feature type="transmembrane region" description="Helical" evidence="7">
    <location>
        <begin position="26"/>
        <end position="50"/>
    </location>
</feature>
<evidence type="ECO:0000259" key="8">
    <source>
        <dbReference type="Pfam" id="PF02687"/>
    </source>
</evidence>
<feature type="transmembrane region" description="Helical" evidence="7">
    <location>
        <begin position="429"/>
        <end position="450"/>
    </location>
</feature>
<accession>A0A1C7I793</accession>
<evidence type="ECO:0000256" key="2">
    <source>
        <dbReference type="ARBA" id="ARBA00022475"/>
    </source>
</evidence>
<dbReference type="EMBL" id="CP015405">
    <property type="protein sequence ID" value="ANU75547.1"/>
    <property type="molecule type" value="Genomic_DNA"/>
</dbReference>
<name>A0A1C7I793_9FIRM</name>
<evidence type="ECO:0000256" key="1">
    <source>
        <dbReference type="ARBA" id="ARBA00004651"/>
    </source>
</evidence>
<keyword evidence="3 7" id="KW-0812">Transmembrane</keyword>
<evidence type="ECO:0000256" key="3">
    <source>
        <dbReference type="ARBA" id="ARBA00022692"/>
    </source>
</evidence>
<dbReference type="KEGG" id="byl:A4V09_07060"/>
<protein>
    <submittedName>
        <fullName evidence="9">ABC transporter permease</fullName>
    </submittedName>
</protein>
<dbReference type="Pfam" id="PF02687">
    <property type="entry name" value="FtsX"/>
    <property type="match status" value="2"/>
</dbReference>
<feature type="transmembrane region" description="Helical" evidence="7">
    <location>
        <begin position="799"/>
        <end position="817"/>
    </location>
</feature>
<evidence type="ECO:0000256" key="6">
    <source>
        <dbReference type="ARBA" id="ARBA00038076"/>
    </source>
</evidence>
<feature type="transmembrane region" description="Helical" evidence="7">
    <location>
        <begin position="262"/>
        <end position="284"/>
    </location>
</feature>
<dbReference type="GO" id="GO:0022857">
    <property type="term" value="F:transmembrane transporter activity"/>
    <property type="evidence" value="ECO:0007669"/>
    <property type="project" value="TreeGrafter"/>
</dbReference>
<dbReference type="RefSeq" id="WP_065541741.1">
    <property type="nucleotide sequence ID" value="NZ_CP015405.2"/>
</dbReference>
<dbReference type="AlphaFoldDB" id="A0A1C7I793"/>
<comment type="subcellular location">
    <subcellularLocation>
        <location evidence="1">Cell membrane</location>
        <topology evidence="1">Multi-pass membrane protein</topology>
    </subcellularLocation>
</comment>
<feature type="transmembrane region" description="Helical" evidence="7">
    <location>
        <begin position="317"/>
        <end position="338"/>
    </location>
</feature>
<feature type="domain" description="ABC3 transporter permease C-terminal" evidence="8">
    <location>
        <begin position="267"/>
        <end position="378"/>
    </location>
</feature>
<dbReference type="GO" id="GO:0005886">
    <property type="term" value="C:plasma membrane"/>
    <property type="evidence" value="ECO:0007669"/>
    <property type="project" value="UniProtKB-SubCell"/>
</dbReference>